<proteinExistence type="predicted"/>
<dbReference type="InterPro" id="IPR016087">
    <property type="entry name" value="Chalcone_isomerase"/>
</dbReference>
<gene>
    <name evidence="2" type="ORF">CPter91_3650</name>
</gene>
<evidence type="ECO:0000313" key="2">
    <source>
        <dbReference type="EMBL" id="AMP05971.1"/>
    </source>
</evidence>
<dbReference type="EMBL" id="CP013234">
    <property type="protein sequence ID" value="AMP05971.1"/>
    <property type="molecule type" value="Genomic_DNA"/>
</dbReference>
<reference evidence="2 3" key="1">
    <citation type="submission" date="2015-11" db="EMBL/GenBank/DDBJ databases">
        <title>Exploring the genomic traits of fungus-feeding bacterial genus Collimonas.</title>
        <authorList>
            <person name="Song C."/>
            <person name="Schmidt R."/>
            <person name="de Jager V."/>
            <person name="Krzyzanowska D."/>
            <person name="Jongedijk E."/>
            <person name="Cankar K."/>
            <person name="Beekwilder J."/>
            <person name="van Veen A."/>
            <person name="de Boer W."/>
            <person name="van Veen J.A."/>
            <person name="Garbeva P."/>
        </authorList>
    </citation>
    <scope>NUCLEOTIDE SEQUENCE [LARGE SCALE GENOMIC DNA]</scope>
    <source>
        <strain evidence="2 3">Ter91</strain>
    </source>
</reference>
<feature type="domain" description="Chalcone isomerase" evidence="1">
    <location>
        <begin position="23"/>
        <end position="88"/>
    </location>
</feature>
<evidence type="ECO:0000313" key="3">
    <source>
        <dbReference type="Proteomes" id="UP000074561"/>
    </source>
</evidence>
<dbReference type="STRING" id="279113.CPter91_3650"/>
<dbReference type="Proteomes" id="UP000074561">
    <property type="component" value="Chromosome"/>
</dbReference>
<accession>A0A127Q7J5</accession>
<sequence length="90" mass="10366">MDEIKRLSNGRYPSDKLQHWETELSDAFTDVSNGDKLIGVFLPGRGCYFYNQKSLLAEIPDQELAQAFFGIWLDKRSKDSELRTQLLGRP</sequence>
<dbReference type="Pfam" id="PF16036">
    <property type="entry name" value="Chalcone_3"/>
    <property type="match status" value="1"/>
</dbReference>
<organism evidence="2 3">
    <name type="scientific">Collimonas pratensis</name>
    <dbReference type="NCBI Taxonomy" id="279113"/>
    <lineage>
        <taxon>Bacteria</taxon>
        <taxon>Pseudomonadati</taxon>
        <taxon>Pseudomonadota</taxon>
        <taxon>Betaproteobacteria</taxon>
        <taxon>Burkholderiales</taxon>
        <taxon>Oxalobacteraceae</taxon>
        <taxon>Collimonas</taxon>
    </lineage>
</organism>
<dbReference type="KEGG" id="cpra:CPter91_3650"/>
<dbReference type="AlphaFoldDB" id="A0A127Q7J5"/>
<name>A0A127Q7J5_9BURK</name>
<dbReference type="PATRIC" id="fig|279113.9.peg.3621"/>
<protein>
    <recommendedName>
        <fullName evidence="1">Chalcone isomerase domain-containing protein</fullName>
    </recommendedName>
</protein>
<evidence type="ECO:0000259" key="1">
    <source>
        <dbReference type="Pfam" id="PF16036"/>
    </source>
</evidence>